<protein>
    <submittedName>
        <fullName evidence="2">Uncharacterized protein</fullName>
    </submittedName>
</protein>
<evidence type="ECO:0000313" key="3">
    <source>
        <dbReference type="Proteomes" id="UP000224898"/>
    </source>
</evidence>
<sequence>MVDGYPGWSLAEIKKLTYRERQHWLDRYLYKLEQELQRRHRQNNSPQVRVGSIGQGVTFR</sequence>
<dbReference type="GeneID" id="55601549"/>
<reference evidence="2 3" key="1">
    <citation type="submission" date="2016-09" db="EMBL/GenBank/DDBJ databases">
        <title>Complete Genome Sequence of Streptomyces 5a phage BRock.</title>
        <authorList>
            <person name="Crossman A."/>
            <person name="Baron S."/>
            <person name="Jamdagni P."/>
            <person name="Khatri P."/>
            <person name="Sharma D."/>
            <person name="Pandey M."/>
            <person name="Goyal S."/>
            <person name="Kumar S."/>
            <person name="Phogat A."/>
            <person name="Chawla G."/>
            <person name="Pasricha M."/>
            <person name="Gupta K."/>
            <person name="Bazzad D."/>
            <person name="Aggarwal V."/>
            <person name="Poughat A."/>
            <person name="Singh K."/>
            <person name="Rana P."/>
            <person name="Gautam R."/>
            <person name="Sharma V."/>
            <person name="Tyagi D."/>
            <person name="Shahi A."/>
            <person name="Jangra N."/>
            <person name="Malik M."/>
            <person name="Sidhu P.K."/>
            <person name="Malik S."/>
            <person name="Ghalyan Y."/>
            <person name="Sharma S.S."/>
            <person name="Malik A."/>
            <person name="Chuttani R."/>
            <person name="Bamal N."/>
            <person name="Bhadula D."/>
            <person name="Batra A."/>
            <person name="Temple L."/>
            <person name="Nehra K."/>
        </authorList>
    </citation>
    <scope>NUCLEOTIDE SEQUENCE [LARGE SCALE GENOMIC DNA]</scope>
</reference>
<keyword evidence="3" id="KW-1185">Reference proteome</keyword>
<evidence type="ECO:0000256" key="1">
    <source>
        <dbReference type="SAM" id="MobiDB-lite"/>
    </source>
</evidence>
<name>A0A1J0GW42_9CAUD</name>
<evidence type="ECO:0000313" key="2">
    <source>
        <dbReference type="EMBL" id="APC46397.1"/>
    </source>
</evidence>
<feature type="region of interest" description="Disordered" evidence="1">
    <location>
        <begin position="40"/>
        <end position="60"/>
    </location>
</feature>
<dbReference type="RefSeq" id="YP_009831860.1">
    <property type="nucleotide sequence ID" value="NC_048650.1"/>
</dbReference>
<organism evidence="2 3">
    <name type="scientific">Streptomyces phage BRock</name>
    <dbReference type="NCBI Taxonomy" id="1913591"/>
    <lineage>
        <taxon>Viruses</taxon>
        <taxon>Duplodnaviria</taxon>
        <taxon>Heunggongvirae</taxon>
        <taxon>Uroviricota</taxon>
        <taxon>Caudoviricetes</taxon>
        <taxon>Borockvirus</taxon>
        <taxon>Borockvirus brock</taxon>
    </lineage>
</organism>
<dbReference type="EMBL" id="KX925554">
    <property type="protein sequence ID" value="APC46397.1"/>
    <property type="molecule type" value="Genomic_DNA"/>
</dbReference>
<accession>A0A1J0GW42</accession>
<proteinExistence type="predicted"/>
<dbReference type="KEGG" id="vg:55601549"/>
<dbReference type="Proteomes" id="UP000224898">
    <property type="component" value="Segment"/>
</dbReference>